<dbReference type="PRINTS" id="PR00598">
    <property type="entry name" value="HTHMARR"/>
</dbReference>
<dbReference type="GO" id="GO:0003700">
    <property type="term" value="F:DNA-binding transcription factor activity"/>
    <property type="evidence" value="ECO:0007669"/>
    <property type="project" value="InterPro"/>
</dbReference>
<protein>
    <submittedName>
        <fullName evidence="5">MarR family transcriptional regulator</fullName>
    </submittedName>
</protein>
<name>A0A5D4K8I4_9BACI</name>
<dbReference type="GO" id="GO:0003677">
    <property type="term" value="F:DNA binding"/>
    <property type="evidence" value="ECO:0007669"/>
    <property type="project" value="UniProtKB-KW"/>
</dbReference>
<dbReference type="InterPro" id="IPR023187">
    <property type="entry name" value="Tscrpt_reg_MarR-type_CS"/>
</dbReference>
<keyword evidence="3" id="KW-0804">Transcription</keyword>
<dbReference type="PANTHER" id="PTHR42756">
    <property type="entry name" value="TRANSCRIPTIONAL REGULATOR, MARR"/>
    <property type="match status" value="1"/>
</dbReference>
<sequence length="155" mass="17778">MNIFESLLTSLKRASEVSISVMKPRDIGEVNHSQVIFLFMIHHKGEIKTSEISDHFGVTSGAATGIADKLENLGLIERRRSQTDRRVVTLGLTEKGRQLVLEKKQEHVELYQYILQDFSEEELLQTIKLLNKISDKIEAYQEEQPKGEQRNGDIR</sequence>
<dbReference type="InterPro" id="IPR036390">
    <property type="entry name" value="WH_DNA-bd_sf"/>
</dbReference>
<reference evidence="5 6" key="1">
    <citation type="submission" date="2019-08" db="EMBL/GenBank/DDBJ databases">
        <title>Bacillus genomes from the desert of Cuatro Cienegas, Coahuila.</title>
        <authorList>
            <person name="Olmedo-Alvarez G."/>
        </authorList>
    </citation>
    <scope>NUCLEOTIDE SEQUENCE [LARGE SCALE GENOMIC DNA]</scope>
    <source>
        <strain evidence="5 6">CH40_1T</strain>
    </source>
</reference>
<evidence type="ECO:0000259" key="4">
    <source>
        <dbReference type="PROSITE" id="PS50995"/>
    </source>
</evidence>
<dbReference type="SMART" id="SM00347">
    <property type="entry name" value="HTH_MARR"/>
    <property type="match status" value="1"/>
</dbReference>
<dbReference type="AlphaFoldDB" id="A0A5D4K8I4"/>
<gene>
    <name evidence="5" type="ORF">FZC79_19915</name>
</gene>
<dbReference type="Pfam" id="PF01047">
    <property type="entry name" value="MarR"/>
    <property type="match status" value="1"/>
</dbReference>
<dbReference type="Gene3D" id="1.10.10.10">
    <property type="entry name" value="Winged helix-like DNA-binding domain superfamily/Winged helix DNA-binding domain"/>
    <property type="match status" value="1"/>
</dbReference>
<proteinExistence type="predicted"/>
<dbReference type="SUPFAM" id="SSF46785">
    <property type="entry name" value="Winged helix' DNA-binding domain"/>
    <property type="match status" value="1"/>
</dbReference>
<dbReference type="RefSeq" id="WP_148948481.1">
    <property type="nucleotide sequence ID" value="NZ_VTEH01000021.1"/>
</dbReference>
<dbReference type="PROSITE" id="PS50995">
    <property type="entry name" value="HTH_MARR_2"/>
    <property type="match status" value="1"/>
</dbReference>
<keyword evidence="2" id="KW-0238">DNA-binding</keyword>
<comment type="caution">
    <text evidence="5">The sequence shown here is derived from an EMBL/GenBank/DDBJ whole genome shotgun (WGS) entry which is preliminary data.</text>
</comment>
<evidence type="ECO:0000256" key="1">
    <source>
        <dbReference type="ARBA" id="ARBA00023015"/>
    </source>
</evidence>
<accession>A0A5D4K8I4</accession>
<dbReference type="EMBL" id="VTEH01000021">
    <property type="protein sequence ID" value="TYR73169.1"/>
    <property type="molecule type" value="Genomic_DNA"/>
</dbReference>
<keyword evidence="1" id="KW-0805">Transcription regulation</keyword>
<evidence type="ECO:0000313" key="6">
    <source>
        <dbReference type="Proteomes" id="UP000323317"/>
    </source>
</evidence>
<feature type="domain" description="HTH marR-type" evidence="4">
    <location>
        <begin position="4"/>
        <end position="135"/>
    </location>
</feature>
<organism evidence="5 6">
    <name type="scientific">Rossellomorea vietnamensis</name>
    <dbReference type="NCBI Taxonomy" id="218284"/>
    <lineage>
        <taxon>Bacteria</taxon>
        <taxon>Bacillati</taxon>
        <taxon>Bacillota</taxon>
        <taxon>Bacilli</taxon>
        <taxon>Bacillales</taxon>
        <taxon>Bacillaceae</taxon>
        <taxon>Rossellomorea</taxon>
    </lineage>
</organism>
<dbReference type="InterPro" id="IPR000835">
    <property type="entry name" value="HTH_MarR-typ"/>
</dbReference>
<dbReference type="PANTHER" id="PTHR42756:SF1">
    <property type="entry name" value="TRANSCRIPTIONAL REPRESSOR OF EMRAB OPERON"/>
    <property type="match status" value="1"/>
</dbReference>
<evidence type="ECO:0000256" key="2">
    <source>
        <dbReference type="ARBA" id="ARBA00023125"/>
    </source>
</evidence>
<evidence type="ECO:0000256" key="3">
    <source>
        <dbReference type="ARBA" id="ARBA00023163"/>
    </source>
</evidence>
<dbReference type="InterPro" id="IPR036388">
    <property type="entry name" value="WH-like_DNA-bd_sf"/>
</dbReference>
<evidence type="ECO:0000313" key="5">
    <source>
        <dbReference type="EMBL" id="TYR73169.1"/>
    </source>
</evidence>
<dbReference type="Proteomes" id="UP000323317">
    <property type="component" value="Unassembled WGS sequence"/>
</dbReference>
<dbReference type="PROSITE" id="PS01117">
    <property type="entry name" value="HTH_MARR_1"/>
    <property type="match status" value="1"/>
</dbReference>